<dbReference type="RefSeq" id="XP_038075760.1">
    <property type="nucleotide sequence ID" value="XM_038219832.1"/>
</dbReference>
<dbReference type="OMA" id="EYINCAL"/>
<evidence type="ECO:0000313" key="3">
    <source>
        <dbReference type="EnsemblMetazoa" id="XP_038075760.1"/>
    </source>
</evidence>
<dbReference type="EnsemblMetazoa" id="XM_038219832.1">
    <property type="protein sequence ID" value="XP_038075760.1"/>
    <property type="gene ID" value="LOC119743429"/>
</dbReference>
<dbReference type="PANTHER" id="PTHR10292:SF11">
    <property type="entry name" value="CLATHRIN HEAVY CHAIN LINKER DOMAIN-CONTAINING PROTEIN 1"/>
    <property type="match status" value="1"/>
</dbReference>
<dbReference type="SUPFAM" id="SSF48371">
    <property type="entry name" value="ARM repeat"/>
    <property type="match status" value="1"/>
</dbReference>
<accession>A0A914BIN1</accession>
<dbReference type="Pfam" id="PF13838">
    <property type="entry name" value="Clathrin_H_link"/>
    <property type="match status" value="1"/>
</dbReference>
<dbReference type="PANTHER" id="PTHR10292">
    <property type="entry name" value="CLATHRIN HEAVY CHAIN RELATED"/>
    <property type="match status" value="1"/>
</dbReference>
<evidence type="ECO:0000256" key="2">
    <source>
        <dbReference type="SAM" id="MobiDB-lite"/>
    </source>
</evidence>
<feature type="region of interest" description="Disordered" evidence="2">
    <location>
        <begin position="442"/>
        <end position="475"/>
    </location>
</feature>
<sequence length="552" mass="61759">MAAEQTTLSYFAKRVDQLKQILHVIESNNKQLNHEKKNILEKQGSHLPDAQQKVVTVEANKTDTPKRLLPGLMIGESIDVAHLYKLSSSFAQQFKDLHQSKKNCYATREQKDKLKMQLSTKTKAKDHVTEKNLQLKARCRKLRIAYDALRVFEKDPLLGPTQAEAVIRALTRSNSMMSSRSGDVISSIFDDDDPSKEREAEMLLEYIEHFNELFEEGKYKDAAMHAASSPKGILRNCETLSRFRAIHARTGKLPPLLVYCEALISSVPAVGSPPDAETSLECVKSALSEDRLDLVMHWLLQERLTCSEPLGHLLYNYTQGKGAGIISKGLPLAEAVYTLVEAHIQAAVCMCKQGKVQAMMDYAINAEFEKDMYMGVLVACPSIALAEVLIQPRGPPGKPTLSVGTVVFELLQTENYAIGVQLLDRVYRSIQAENEKMYRTEARASKKLKTEQAKSRKTTRYSSWPSEQRTSAVSSATVPQSARARVVVKPVIRSTNVQARADAAKAVKISDLVKFSDFEVEDIGRITILYRMYIDVGEGKRQLTGPHLRTFP</sequence>
<dbReference type="AlphaFoldDB" id="A0A914BIN1"/>
<name>A0A914BIN1_PATMI</name>
<organism evidence="3 4">
    <name type="scientific">Patiria miniata</name>
    <name type="common">Bat star</name>
    <name type="synonym">Asterina miniata</name>
    <dbReference type="NCBI Taxonomy" id="46514"/>
    <lineage>
        <taxon>Eukaryota</taxon>
        <taxon>Metazoa</taxon>
        <taxon>Echinodermata</taxon>
        <taxon>Eleutherozoa</taxon>
        <taxon>Asterozoa</taxon>
        <taxon>Asteroidea</taxon>
        <taxon>Valvatacea</taxon>
        <taxon>Valvatida</taxon>
        <taxon>Asterinidae</taxon>
        <taxon>Patiria</taxon>
    </lineage>
</organism>
<evidence type="ECO:0000256" key="1">
    <source>
        <dbReference type="SAM" id="Coils"/>
    </source>
</evidence>
<feature type="compositionally biased region" description="Polar residues" evidence="2">
    <location>
        <begin position="460"/>
        <end position="475"/>
    </location>
</feature>
<dbReference type="OrthoDB" id="2113814at2759"/>
<evidence type="ECO:0000313" key="4">
    <source>
        <dbReference type="Proteomes" id="UP000887568"/>
    </source>
</evidence>
<proteinExistence type="predicted"/>
<dbReference type="GeneID" id="119743429"/>
<protein>
    <recommendedName>
        <fullName evidence="5">Clathrin heavy chain linker domain-containing protein 1</fullName>
    </recommendedName>
</protein>
<evidence type="ECO:0008006" key="5">
    <source>
        <dbReference type="Google" id="ProtNLM"/>
    </source>
</evidence>
<reference evidence="3" key="1">
    <citation type="submission" date="2022-11" db="UniProtKB">
        <authorList>
            <consortium name="EnsemblMetazoa"/>
        </authorList>
    </citation>
    <scope>IDENTIFICATION</scope>
</reference>
<keyword evidence="4" id="KW-1185">Reference proteome</keyword>
<keyword evidence="1" id="KW-0175">Coiled coil</keyword>
<dbReference type="Proteomes" id="UP000887568">
    <property type="component" value="Unplaced"/>
</dbReference>
<feature type="coiled-coil region" evidence="1">
    <location>
        <begin position="15"/>
        <end position="42"/>
    </location>
</feature>
<feature type="compositionally biased region" description="Basic and acidic residues" evidence="2">
    <location>
        <begin position="442"/>
        <end position="454"/>
    </location>
</feature>
<dbReference type="Gene3D" id="1.25.40.30">
    <property type="match status" value="1"/>
</dbReference>
<dbReference type="InterPro" id="IPR016024">
    <property type="entry name" value="ARM-type_fold"/>
</dbReference>
<dbReference type="InterPro" id="IPR012331">
    <property type="entry name" value="Clathrin_H-chain_linker"/>
</dbReference>